<dbReference type="Proteomes" id="UP000023152">
    <property type="component" value="Unassembled WGS sequence"/>
</dbReference>
<comment type="similarity">
    <text evidence="1">Belongs to the poly(ADP-ribose) glycohydrolase family.</text>
</comment>
<proteinExistence type="inferred from homology"/>
<dbReference type="EMBL" id="ASPP01023889">
    <property type="protein sequence ID" value="ETO09821.1"/>
    <property type="molecule type" value="Genomic_DNA"/>
</dbReference>
<keyword evidence="10" id="KW-1185">Reference proteome</keyword>
<feature type="domain" description="PARG helical" evidence="8">
    <location>
        <begin position="31"/>
        <end position="100"/>
    </location>
</feature>
<dbReference type="PANTHER" id="PTHR12837">
    <property type="entry name" value="POLY ADP-RIBOSE GLYCOHYDROLASE"/>
    <property type="match status" value="1"/>
</dbReference>
<gene>
    <name evidence="9" type="ORF">RFI_27554</name>
</gene>
<feature type="binding site" evidence="5">
    <location>
        <position position="220"/>
    </location>
    <ligand>
        <name>substrate</name>
    </ligand>
</feature>
<evidence type="ECO:0000256" key="6">
    <source>
        <dbReference type="SAM" id="Coils"/>
    </source>
</evidence>
<dbReference type="InterPro" id="IPR007724">
    <property type="entry name" value="Poly_GlycHdrlase"/>
</dbReference>
<evidence type="ECO:0000256" key="1">
    <source>
        <dbReference type="ARBA" id="ARBA00009545"/>
    </source>
</evidence>
<dbReference type="GO" id="GO:1990966">
    <property type="term" value="P:ATP generation from poly-ADP-D-ribose"/>
    <property type="evidence" value="ECO:0007669"/>
    <property type="project" value="TreeGrafter"/>
</dbReference>
<dbReference type="Pfam" id="PF20811">
    <property type="entry name" value="PARG_cat_N"/>
    <property type="match status" value="1"/>
</dbReference>
<keyword evidence="3" id="KW-0378">Hydrolase</keyword>
<accession>X6M859</accession>
<dbReference type="PANTHER" id="PTHR12837:SF0">
    <property type="entry name" value="POLY(ADP-RIBOSE) GLYCOHYDROLASE"/>
    <property type="match status" value="1"/>
</dbReference>
<dbReference type="Pfam" id="PF05028">
    <property type="entry name" value="PARG_cat_C"/>
    <property type="match status" value="1"/>
</dbReference>
<dbReference type="GO" id="GO:0004649">
    <property type="term" value="F:poly(ADP-ribose) glycohydrolase activity"/>
    <property type="evidence" value="ECO:0007669"/>
    <property type="project" value="UniProtKB-EC"/>
</dbReference>
<dbReference type="GO" id="GO:0006282">
    <property type="term" value="P:regulation of DNA repair"/>
    <property type="evidence" value="ECO:0007669"/>
    <property type="project" value="InterPro"/>
</dbReference>
<dbReference type="AlphaFoldDB" id="X6M859"/>
<name>X6M859_RETFI</name>
<dbReference type="InterPro" id="IPR048362">
    <property type="entry name" value="PARG_helical"/>
</dbReference>
<reference evidence="9 10" key="1">
    <citation type="journal article" date="2013" name="Curr. Biol.">
        <title>The Genome of the Foraminiferan Reticulomyxa filosa.</title>
        <authorList>
            <person name="Glockner G."/>
            <person name="Hulsmann N."/>
            <person name="Schleicher M."/>
            <person name="Noegel A.A."/>
            <person name="Eichinger L."/>
            <person name="Gallinger C."/>
            <person name="Pawlowski J."/>
            <person name="Sierra R."/>
            <person name="Euteneuer U."/>
            <person name="Pillet L."/>
            <person name="Moustafa A."/>
            <person name="Platzer M."/>
            <person name="Groth M."/>
            <person name="Szafranski K."/>
            <person name="Schliwa M."/>
        </authorList>
    </citation>
    <scope>NUCLEOTIDE SEQUENCE [LARGE SCALE GENOMIC DNA]</scope>
</reference>
<evidence type="ECO:0000313" key="10">
    <source>
        <dbReference type="Proteomes" id="UP000023152"/>
    </source>
</evidence>
<dbReference type="GO" id="GO:0005634">
    <property type="term" value="C:nucleus"/>
    <property type="evidence" value="ECO:0007669"/>
    <property type="project" value="TreeGrafter"/>
</dbReference>
<evidence type="ECO:0000259" key="8">
    <source>
        <dbReference type="Pfam" id="PF20811"/>
    </source>
</evidence>
<feature type="domain" description="PARG catalytic Macro" evidence="7">
    <location>
        <begin position="160"/>
        <end position="329"/>
    </location>
</feature>
<dbReference type="OrthoDB" id="10069259at2759"/>
<dbReference type="EC" id="3.2.1.143" evidence="2"/>
<organism evidence="9 10">
    <name type="scientific">Reticulomyxa filosa</name>
    <dbReference type="NCBI Taxonomy" id="46433"/>
    <lineage>
        <taxon>Eukaryota</taxon>
        <taxon>Sar</taxon>
        <taxon>Rhizaria</taxon>
        <taxon>Retaria</taxon>
        <taxon>Foraminifera</taxon>
        <taxon>Monothalamids</taxon>
        <taxon>Reticulomyxidae</taxon>
        <taxon>Reticulomyxa</taxon>
    </lineage>
</organism>
<keyword evidence="6" id="KW-0175">Coiled coil</keyword>
<feature type="coiled-coil region" evidence="6">
    <location>
        <begin position="11"/>
        <end position="38"/>
    </location>
</feature>
<evidence type="ECO:0000256" key="3">
    <source>
        <dbReference type="ARBA" id="ARBA00022801"/>
    </source>
</evidence>
<evidence type="ECO:0000256" key="4">
    <source>
        <dbReference type="PIRSR" id="PIRSR607724-1"/>
    </source>
</evidence>
<feature type="active site" evidence="4">
    <location>
        <position position="180"/>
    </location>
</feature>
<comment type="caution">
    <text evidence="9">The sequence shown here is derived from an EMBL/GenBank/DDBJ whole genome shotgun (WGS) entry which is preliminary data.</text>
</comment>
<feature type="active site" evidence="4">
    <location>
        <position position="179"/>
    </location>
</feature>
<dbReference type="GO" id="GO:0009225">
    <property type="term" value="P:nucleotide-sugar metabolic process"/>
    <property type="evidence" value="ECO:0007669"/>
    <property type="project" value="TreeGrafter"/>
</dbReference>
<feature type="binding site" evidence="5">
    <location>
        <position position="167"/>
    </location>
    <ligand>
        <name>substrate</name>
    </ligand>
</feature>
<evidence type="ECO:0000256" key="2">
    <source>
        <dbReference type="ARBA" id="ARBA00012255"/>
    </source>
</evidence>
<dbReference type="InterPro" id="IPR046372">
    <property type="entry name" value="PARG_cat_C"/>
</dbReference>
<dbReference type="GO" id="GO:0005737">
    <property type="term" value="C:cytoplasm"/>
    <property type="evidence" value="ECO:0007669"/>
    <property type="project" value="TreeGrafter"/>
</dbReference>
<evidence type="ECO:0000313" key="9">
    <source>
        <dbReference type="EMBL" id="ETO09821.1"/>
    </source>
</evidence>
<protein>
    <recommendedName>
        <fullName evidence="2">poly(ADP-ribose) glycohydrolase</fullName>
        <ecNumber evidence="2">3.2.1.143</ecNumber>
    </recommendedName>
</protein>
<sequence>MKELFEKPYIIEWKEEKINEKEEEKEEGIKKKQKKEKIELNRKQIWCLLTHMFFTTMDESIHKYWNNFDIWYHCEESNNCVFSYLLTLFHYFIHISLNDNEIQNINPKNIIFEKITLEDNDNYDYNIDCNKGECNNIKWINLYDKKNNMLFDYNESQSIEFVVDFANSYVGFGISGTQEEMILGSSPESCIIMLLSPNPMKYGQIIVIQNVYVIAKFKNYGRNLSFEKCLIKDCNKKDNISTLFLRHIIAADASELDINENIKNTENIKILDLQNKYLKRDFIKAIAIMSLFQSNLLNQDIFIRSGLWGCGAFCGNKFIKTLIQFVAAHIFLKVNPNIHFKFYCIDDSLQEDSFSYSLFSFLKYKHDNHICWNHIWRFVLNNKSLFQLDDNIFQIIIQKNKIN</sequence>
<evidence type="ECO:0000259" key="7">
    <source>
        <dbReference type="Pfam" id="PF05028"/>
    </source>
</evidence>
<evidence type="ECO:0000256" key="5">
    <source>
        <dbReference type="PIRSR" id="PIRSR607724-2"/>
    </source>
</evidence>
<dbReference type="GO" id="GO:0005975">
    <property type="term" value="P:carbohydrate metabolic process"/>
    <property type="evidence" value="ECO:0007669"/>
    <property type="project" value="InterPro"/>
</dbReference>
<feature type="active site" evidence="4">
    <location>
        <position position="164"/>
    </location>
</feature>
<feature type="binding site" evidence="5">
    <location>
        <position position="178"/>
    </location>
    <ligand>
        <name>substrate</name>
    </ligand>
</feature>